<evidence type="ECO:0000313" key="4">
    <source>
        <dbReference type="Proteomes" id="UP000019141"/>
    </source>
</evidence>
<dbReference type="HOGENOM" id="CLU_074949_0_0_7"/>
<dbReference type="InterPro" id="IPR005123">
    <property type="entry name" value="Oxoglu/Fe-dep_dioxygenase_dom"/>
</dbReference>
<dbReference type="Pfam" id="PF23169">
    <property type="entry name" value="HalD"/>
    <property type="match status" value="1"/>
</dbReference>
<evidence type="ECO:0000256" key="1">
    <source>
        <dbReference type="RuleBase" id="RU003682"/>
    </source>
</evidence>
<dbReference type="Gene3D" id="2.60.120.620">
    <property type="entry name" value="q2cbj1_9rhob like domain"/>
    <property type="match status" value="1"/>
</dbReference>
<accession>W4L7T6</accession>
<keyword evidence="1" id="KW-0560">Oxidoreductase</keyword>
<dbReference type="EMBL" id="AZHW01001138">
    <property type="protein sequence ID" value="ETW93969.1"/>
    <property type="molecule type" value="Genomic_DNA"/>
</dbReference>
<dbReference type="GO" id="GO:0046872">
    <property type="term" value="F:metal ion binding"/>
    <property type="evidence" value="ECO:0007669"/>
    <property type="project" value="UniProtKB-KW"/>
</dbReference>
<gene>
    <name evidence="3" type="ORF">ETSY1_36890</name>
</gene>
<evidence type="ECO:0000313" key="3">
    <source>
        <dbReference type="EMBL" id="ETW93969.1"/>
    </source>
</evidence>
<dbReference type="PROSITE" id="PS51471">
    <property type="entry name" value="FE2OG_OXY"/>
    <property type="match status" value="1"/>
</dbReference>
<organism evidence="3 4">
    <name type="scientific">Entotheonella factor</name>
    <dbReference type="NCBI Taxonomy" id="1429438"/>
    <lineage>
        <taxon>Bacteria</taxon>
        <taxon>Pseudomonadati</taxon>
        <taxon>Nitrospinota/Tectimicrobiota group</taxon>
        <taxon>Candidatus Tectimicrobiota</taxon>
        <taxon>Candidatus Entotheonellia</taxon>
        <taxon>Candidatus Entotheonellales</taxon>
        <taxon>Candidatus Entotheonellaceae</taxon>
        <taxon>Candidatus Entotheonella</taxon>
    </lineage>
</organism>
<feature type="domain" description="Fe2OG dioxygenase" evidence="2">
    <location>
        <begin position="140"/>
        <end position="250"/>
    </location>
</feature>
<proteinExistence type="inferred from homology"/>
<keyword evidence="4" id="KW-1185">Reference proteome</keyword>
<name>W4L7T6_ENTF1</name>
<dbReference type="InterPro" id="IPR056470">
    <property type="entry name" value="BesD/HalB-like"/>
</dbReference>
<keyword evidence="1" id="KW-0408">Iron</keyword>
<dbReference type="SUPFAM" id="SSF51197">
    <property type="entry name" value="Clavaminate synthase-like"/>
    <property type="match status" value="1"/>
</dbReference>
<comment type="similarity">
    <text evidence="1">Belongs to the iron/ascorbate-dependent oxidoreductase family.</text>
</comment>
<dbReference type="GO" id="GO:0016491">
    <property type="term" value="F:oxidoreductase activity"/>
    <property type="evidence" value="ECO:0007669"/>
    <property type="project" value="UniProtKB-KW"/>
</dbReference>
<keyword evidence="1" id="KW-0479">Metal-binding</keyword>
<protein>
    <recommendedName>
        <fullName evidence="2">Fe2OG dioxygenase domain-containing protein</fullName>
    </recommendedName>
</protein>
<dbReference type="AlphaFoldDB" id="W4L7T6"/>
<evidence type="ECO:0000259" key="2">
    <source>
        <dbReference type="PROSITE" id="PS51471"/>
    </source>
</evidence>
<reference evidence="3 4" key="1">
    <citation type="journal article" date="2014" name="Nature">
        <title>An environmental bacterial taxon with a large and distinct metabolic repertoire.</title>
        <authorList>
            <person name="Wilson M.C."/>
            <person name="Mori T."/>
            <person name="Ruckert C."/>
            <person name="Uria A.R."/>
            <person name="Helf M.J."/>
            <person name="Takada K."/>
            <person name="Gernert C."/>
            <person name="Steffens U.A."/>
            <person name="Heycke N."/>
            <person name="Schmitt S."/>
            <person name="Rinke C."/>
            <person name="Helfrich E.J."/>
            <person name="Brachmann A.O."/>
            <person name="Gurgui C."/>
            <person name="Wakimoto T."/>
            <person name="Kracht M."/>
            <person name="Crusemann M."/>
            <person name="Hentschel U."/>
            <person name="Abe I."/>
            <person name="Matsunaga S."/>
            <person name="Kalinowski J."/>
            <person name="Takeyama H."/>
            <person name="Piel J."/>
        </authorList>
    </citation>
    <scope>NUCLEOTIDE SEQUENCE [LARGE SCALE GENOMIC DNA]</scope>
    <source>
        <strain evidence="4">TSY1</strain>
    </source>
</reference>
<dbReference type="Proteomes" id="UP000019141">
    <property type="component" value="Unassembled WGS sequence"/>
</dbReference>
<sequence>MEAMPDDLICLDRYPVNAPRSPEFQRLCEWAQAELDQRSVVVLPDFLQPHALQRMRQEALELFPLAHHMDGVATLYPEHKEDTTLPLDHIRRRRFHTSLHAIAYSLIPLDSPLRALYEWDPLMQFVGALLGLDTIYRNEDIFSALNLAVMTDGDEFGWHFDQTDFVVSLALQESDLGGEFNCRHAIRSDHDDNDAGVKSVVEWRDEAIATVPMKAGTFMLFQGRHALHSVKPIQGDTPRIVALLAYDTKPGMVSSAALHKVRFGIESR</sequence>
<comment type="caution">
    <text evidence="3">The sequence shown here is derived from an EMBL/GenBank/DDBJ whole genome shotgun (WGS) entry which is preliminary data.</text>
</comment>